<comment type="catalytic activity">
    <reaction evidence="1">
        <text>ATP = 3',5'-cyclic AMP + diphosphate</text>
        <dbReference type="Rhea" id="RHEA:15389"/>
        <dbReference type="ChEBI" id="CHEBI:30616"/>
        <dbReference type="ChEBI" id="CHEBI:33019"/>
        <dbReference type="ChEBI" id="CHEBI:58165"/>
        <dbReference type="EC" id="4.6.1.1"/>
    </reaction>
</comment>
<dbReference type="HOGENOM" id="CLU_778581_0_0_1"/>
<dbReference type="AlphaFoldDB" id="A0A0C9VYQ0"/>
<evidence type="ECO:0000256" key="1">
    <source>
        <dbReference type="ARBA" id="ARBA00001593"/>
    </source>
</evidence>
<keyword evidence="7" id="KW-0460">Magnesium</keyword>
<dbReference type="Gene3D" id="3.80.10.10">
    <property type="entry name" value="Ribonuclease Inhibitor"/>
    <property type="match status" value="1"/>
</dbReference>
<dbReference type="InterPro" id="IPR050216">
    <property type="entry name" value="LRR_domain-containing"/>
</dbReference>
<dbReference type="EMBL" id="KN839850">
    <property type="protein sequence ID" value="KIJ63500.1"/>
    <property type="molecule type" value="Genomic_DNA"/>
</dbReference>
<dbReference type="InterPro" id="IPR055071">
    <property type="entry name" value="RA_PHLPP-like"/>
</dbReference>
<sequence>MLHDLRKVSPKTIIGPYEPDEGGEEASTEREWTAPESWAVEKEGEDVVEAEANSSSEESIIASSSRTPDDASTVNDTSTKKRMRRKTHHAHKPSSSSESASSKFVRVRIYRANGSYHVAQILPHSTVADLTSSLNAKLLLDQVETHKLYLKERGRERVLAPTERPAAITRRRLEQAGYDQADSLDYIAAEDMTFLLKFVYKSQLFGPAAEDLNFDDFEFVDLTGCGLPTIPIVFHKNAASIVYLNLSRNPMVEIPLDFIQSCVTLRELRLSSMAMKKVPQNVRHSASLHRLDLSCNRIVDLDDAGLDRIPELSTLKLQNNRMELLPWYFPRLGALKYLNISNNKFFKITDAGSSVR</sequence>
<evidence type="ECO:0000256" key="8">
    <source>
        <dbReference type="SAM" id="MobiDB-lite"/>
    </source>
</evidence>
<keyword evidence="11" id="KW-1185">Reference proteome</keyword>
<evidence type="ECO:0000256" key="2">
    <source>
        <dbReference type="ARBA" id="ARBA00004496"/>
    </source>
</evidence>
<comment type="subcellular location">
    <subcellularLocation>
        <location evidence="2">Cytoplasm</location>
    </subcellularLocation>
</comment>
<dbReference type="PANTHER" id="PTHR48051:SF2">
    <property type="entry name" value="LEUCINE RICH REPEAT CONTAINING 39"/>
    <property type="match status" value="1"/>
</dbReference>
<keyword evidence="3" id="KW-0963">Cytoplasm</keyword>
<feature type="compositionally biased region" description="Low complexity" evidence="8">
    <location>
        <begin position="50"/>
        <end position="65"/>
    </location>
</feature>
<dbReference type="PROSITE" id="PS50200">
    <property type="entry name" value="RA"/>
    <property type="match status" value="1"/>
</dbReference>
<dbReference type="InterPro" id="IPR001611">
    <property type="entry name" value="Leu-rich_rpt"/>
</dbReference>
<evidence type="ECO:0000256" key="5">
    <source>
        <dbReference type="ARBA" id="ARBA00022723"/>
    </source>
</evidence>
<evidence type="ECO:0000313" key="11">
    <source>
        <dbReference type="Proteomes" id="UP000053820"/>
    </source>
</evidence>
<dbReference type="GO" id="GO:0007165">
    <property type="term" value="P:signal transduction"/>
    <property type="evidence" value="ECO:0007669"/>
    <property type="project" value="InterPro"/>
</dbReference>
<protein>
    <recommendedName>
        <fullName evidence="9">Ras-associating domain-containing protein</fullName>
    </recommendedName>
</protein>
<organism evidence="10 11">
    <name type="scientific">Hydnomerulius pinastri MD-312</name>
    <dbReference type="NCBI Taxonomy" id="994086"/>
    <lineage>
        <taxon>Eukaryota</taxon>
        <taxon>Fungi</taxon>
        <taxon>Dikarya</taxon>
        <taxon>Basidiomycota</taxon>
        <taxon>Agaricomycotina</taxon>
        <taxon>Agaricomycetes</taxon>
        <taxon>Agaricomycetidae</taxon>
        <taxon>Boletales</taxon>
        <taxon>Boletales incertae sedis</taxon>
        <taxon>Leucogyrophana</taxon>
    </lineage>
</organism>
<keyword evidence="5" id="KW-0479">Metal-binding</keyword>
<name>A0A0C9VYQ0_9AGAM</name>
<reference evidence="10 11" key="1">
    <citation type="submission" date="2014-04" db="EMBL/GenBank/DDBJ databases">
        <title>Evolutionary Origins and Diversification of the Mycorrhizal Mutualists.</title>
        <authorList>
            <consortium name="DOE Joint Genome Institute"/>
            <consortium name="Mycorrhizal Genomics Consortium"/>
            <person name="Kohler A."/>
            <person name="Kuo A."/>
            <person name="Nagy L.G."/>
            <person name="Floudas D."/>
            <person name="Copeland A."/>
            <person name="Barry K.W."/>
            <person name="Cichocki N."/>
            <person name="Veneault-Fourrey C."/>
            <person name="LaButti K."/>
            <person name="Lindquist E.A."/>
            <person name="Lipzen A."/>
            <person name="Lundell T."/>
            <person name="Morin E."/>
            <person name="Murat C."/>
            <person name="Riley R."/>
            <person name="Ohm R."/>
            <person name="Sun H."/>
            <person name="Tunlid A."/>
            <person name="Henrissat B."/>
            <person name="Grigoriev I.V."/>
            <person name="Hibbett D.S."/>
            <person name="Martin F."/>
        </authorList>
    </citation>
    <scope>NUCLEOTIDE SEQUENCE [LARGE SCALE GENOMIC DNA]</scope>
    <source>
        <strain evidence="10 11">MD-312</strain>
    </source>
</reference>
<feature type="domain" description="Ras-associating" evidence="9">
    <location>
        <begin position="103"/>
        <end position="193"/>
    </location>
</feature>
<evidence type="ECO:0000256" key="3">
    <source>
        <dbReference type="ARBA" id="ARBA00022490"/>
    </source>
</evidence>
<evidence type="ECO:0000259" key="9">
    <source>
        <dbReference type="PROSITE" id="PS50200"/>
    </source>
</evidence>
<dbReference type="Pfam" id="PF23010">
    <property type="entry name" value="RA_3"/>
    <property type="match status" value="1"/>
</dbReference>
<keyword evidence="4" id="KW-0433">Leucine-rich repeat</keyword>
<gene>
    <name evidence="10" type="ORF">HYDPIDRAFT_112918</name>
</gene>
<dbReference type="Pfam" id="PF13855">
    <property type="entry name" value="LRR_8"/>
    <property type="match status" value="1"/>
</dbReference>
<evidence type="ECO:0000256" key="6">
    <source>
        <dbReference type="ARBA" id="ARBA00022737"/>
    </source>
</evidence>
<feature type="region of interest" description="Disordered" evidence="8">
    <location>
        <begin position="1"/>
        <end position="100"/>
    </location>
</feature>
<dbReference type="GO" id="GO:0046872">
    <property type="term" value="F:metal ion binding"/>
    <property type="evidence" value="ECO:0007669"/>
    <property type="project" value="UniProtKB-KW"/>
</dbReference>
<evidence type="ECO:0000313" key="10">
    <source>
        <dbReference type="EMBL" id="KIJ63500.1"/>
    </source>
</evidence>
<dbReference type="InterPro" id="IPR000159">
    <property type="entry name" value="RA_dom"/>
</dbReference>
<evidence type="ECO:0000256" key="7">
    <source>
        <dbReference type="ARBA" id="ARBA00022842"/>
    </source>
</evidence>
<dbReference type="OrthoDB" id="2689762at2759"/>
<accession>A0A0C9VYQ0</accession>
<evidence type="ECO:0000256" key="4">
    <source>
        <dbReference type="ARBA" id="ARBA00022614"/>
    </source>
</evidence>
<dbReference type="InterPro" id="IPR032675">
    <property type="entry name" value="LRR_dom_sf"/>
</dbReference>
<feature type="compositionally biased region" description="Basic residues" evidence="8">
    <location>
        <begin position="80"/>
        <end position="92"/>
    </location>
</feature>
<keyword evidence="6" id="KW-0677">Repeat</keyword>
<dbReference type="PANTHER" id="PTHR48051">
    <property type="match status" value="1"/>
</dbReference>
<dbReference type="GO" id="GO:0004016">
    <property type="term" value="F:adenylate cyclase activity"/>
    <property type="evidence" value="ECO:0007669"/>
    <property type="project" value="UniProtKB-EC"/>
</dbReference>
<dbReference type="Proteomes" id="UP000053820">
    <property type="component" value="Unassembled WGS sequence"/>
</dbReference>
<dbReference type="SUPFAM" id="SSF52058">
    <property type="entry name" value="L domain-like"/>
    <property type="match status" value="1"/>
</dbReference>
<proteinExistence type="predicted"/>
<dbReference type="GO" id="GO:0005737">
    <property type="term" value="C:cytoplasm"/>
    <property type="evidence" value="ECO:0007669"/>
    <property type="project" value="UniProtKB-SubCell"/>
</dbReference>